<protein>
    <submittedName>
        <fullName evidence="2">N-methylhydantoinase A</fullName>
    </submittedName>
</protein>
<organism evidence="2 3">
    <name type="scientific">Paracoccus versutus</name>
    <name type="common">Thiobacillus versutus</name>
    <dbReference type="NCBI Taxonomy" id="34007"/>
    <lineage>
        <taxon>Bacteria</taxon>
        <taxon>Pseudomonadati</taxon>
        <taxon>Pseudomonadota</taxon>
        <taxon>Alphaproteobacteria</taxon>
        <taxon>Rhodobacterales</taxon>
        <taxon>Paracoccaceae</taxon>
        <taxon>Paracoccus</taxon>
    </lineage>
</organism>
<dbReference type="InterPro" id="IPR002821">
    <property type="entry name" value="Hydantoinase_A"/>
</dbReference>
<gene>
    <name evidence="2" type="ORF">ATH84_102869</name>
</gene>
<dbReference type="EMBL" id="QUMX01000028">
    <property type="protein sequence ID" value="REG39044.1"/>
    <property type="molecule type" value="Genomic_DNA"/>
</dbReference>
<dbReference type="Pfam" id="PF01968">
    <property type="entry name" value="Hydantoinase_A"/>
    <property type="match status" value="1"/>
</dbReference>
<evidence type="ECO:0000259" key="1">
    <source>
        <dbReference type="Pfam" id="PF01968"/>
    </source>
</evidence>
<dbReference type="GO" id="GO:0006749">
    <property type="term" value="P:glutathione metabolic process"/>
    <property type="evidence" value="ECO:0007669"/>
    <property type="project" value="TreeGrafter"/>
</dbReference>
<evidence type="ECO:0000313" key="3">
    <source>
        <dbReference type="Proteomes" id="UP000256794"/>
    </source>
</evidence>
<dbReference type="PANTHER" id="PTHR11365:SF23">
    <property type="entry name" value="HYPOTHETICAL 5-OXOPROLINASE (EUROFUNG)-RELATED"/>
    <property type="match status" value="1"/>
</dbReference>
<proteinExistence type="predicted"/>
<dbReference type="GO" id="GO:0005829">
    <property type="term" value="C:cytosol"/>
    <property type="evidence" value="ECO:0007669"/>
    <property type="project" value="TreeGrafter"/>
</dbReference>
<dbReference type="AlphaFoldDB" id="A0AAQ0HFL8"/>
<name>A0AAQ0HFL8_PARVE</name>
<dbReference type="InterPro" id="IPR045079">
    <property type="entry name" value="Oxoprolinase-like"/>
</dbReference>
<evidence type="ECO:0000313" key="2">
    <source>
        <dbReference type="EMBL" id="REG39044.1"/>
    </source>
</evidence>
<dbReference type="GO" id="GO:0017168">
    <property type="term" value="F:5-oxoprolinase (ATP-hydrolyzing) activity"/>
    <property type="evidence" value="ECO:0007669"/>
    <property type="project" value="TreeGrafter"/>
</dbReference>
<accession>A0AAQ0HFL8</accession>
<keyword evidence="3" id="KW-1185">Reference proteome</keyword>
<reference evidence="2 3" key="1">
    <citation type="submission" date="2018-08" db="EMBL/GenBank/DDBJ databases">
        <title>Genomic Encyclopedia of Archaeal and Bacterial Type Strains, Phase II (KMG-II): from individual species to whole genera.</title>
        <authorList>
            <person name="Goeker M."/>
        </authorList>
    </citation>
    <scope>NUCLEOTIDE SEQUENCE [LARGE SCALE GENOMIC DNA]</scope>
    <source>
        <strain evidence="2 3">DSM 582</strain>
    </source>
</reference>
<feature type="domain" description="Hydantoinase A/oxoprolinase" evidence="1">
    <location>
        <begin position="7"/>
        <end position="130"/>
    </location>
</feature>
<dbReference type="PANTHER" id="PTHR11365">
    <property type="entry name" value="5-OXOPROLINASE RELATED"/>
    <property type="match status" value="1"/>
</dbReference>
<comment type="caution">
    <text evidence="2">The sequence shown here is derived from an EMBL/GenBank/DDBJ whole genome shotgun (WGS) entry which is preliminary data.</text>
</comment>
<sequence>MRWACCGLESAGSTPGPACYGRGGTRPTITHTMAAQNLIGHGDLGYGAVTVDDAAARAAIQPLAARLGAPVEEVAGHIVDISASSMYAEVSRFGIDLREFHLFTLGGAGAMLACYLARELDMKAEIFRRFGSRPSWTGSGRSWTRREAQVRRILATIPDGDYFFAD</sequence>
<dbReference type="Proteomes" id="UP000256794">
    <property type="component" value="Unassembled WGS sequence"/>
</dbReference>